<keyword evidence="7" id="KW-0460">Magnesium</keyword>
<evidence type="ECO:0000256" key="3">
    <source>
        <dbReference type="ARBA" id="ARBA00022694"/>
    </source>
</evidence>
<evidence type="ECO:0000256" key="2">
    <source>
        <dbReference type="ARBA" id="ARBA00022679"/>
    </source>
</evidence>
<name>A0ABT1VXF5_9PROT</name>
<dbReference type="Gene3D" id="1.10.3090.10">
    <property type="entry name" value="cca-adding enzyme, domain 2"/>
    <property type="match status" value="1"/>
</dbReference>
<dbReference type="Pfam" id="PF12627">
    <property type="entry name" value="PolyA_pol_RNAbd"/>
    <property type="match status" value="1"/>
</dbReference>
<comment type="caution">
    <text evidence="11">The sequence shown here is derived from an EMBL/GenBank/DDBJ whole genome shotgun (WGS) entry which is preliminary data.</text>
</comment>
<comment type="cofactor">
    <cofactor evidence="1">
        <name>Mg(2+)</name>
        <dbReference type="ChEBI" id="CHEBI:18420"/>
    </cofactor>
</comment>
<evidence type="ECO:0000256" key="1">
    <source>
        <dbReference type="ARBA" id="ARBA00001946"/>
    </source>
</evidence>
<dbReference type="RefSeq" id="WP_422919772.1">
    <property type="nucleotide sequence ID" value="NZ_JAMZEJ010000005.1"/>
</dbReference>
<keyword evidence="12" id="KW-1185">Reference proteome</keyword>
<accession>A0ABT1VXF5</accession>
<dbReference type="PANTHER" id="PTHR46173:SF1">
    <property type="entry name" value="CCA TRNA NUCLEOTIDYLTRANSFERASE 1, MITOCHONDRIAL"/>
    <property type="match status" value="1"/>
</dbReference>
<evidence type="ECO:0000256" key="8">
    <source>
        <dbReference type="RuleBase" id="RU003953"/>
    </source>
</evidence>
<dbReference type="CDD" id="cd05398">
    <property type="entry name" value="NT_ClassII-CCAase"/>
    <property type="match status" value="1"/>
</dbReference>
<keyword evidence="3" id="KW-0819">tRNA processing</keyword>
<dbReference type="SUPFAM" id="SSF81891">
    <property type="entry name" value="Poly A polymerase C-terminal region-like"/>
    <property type="match status" value="1"/>
</dbReference>
<keyword evidence="8" id="KW-0694">RNA-binding</keyword>
<dbReference type="InterPro" id="IPR050264">
    <property type="entry name" value="Bact_CCA-adding_enz_type3_sf"/>
</dbReference>
<sequence>MTPADPAPVLRPPVLDTPSPAELIAALDALPGRDALMPVLDALPDARLVGGAVRDILAGRPSADLDLGTPSPPEDTMRRAVAAGLKAVPTGLAHGTVTIVSAGRPVEVTTLRRDVQTDGRHAVVAWTESWTEDAGRRDFTINAMSLGRDGVLHDPFGGVRDLRERRVRFVGEAARRIEEDALRILRFFRFHARFGGSVPDAEAVAAIATGAAGLDRLSAERVQAELFRLLRLPDPAGAVTLMHELGVLDRVLPGVGDPAPLARLVALGAPADPVLRLAALAGTESAAAARRLKLSNADAVRLAGLAEPGTLRPDAGDAELRRSLAGREPALLIDRTWLAQAGDRNGPADWAALRRQLADTPRPVFSVSGRDAVAAGIRAGPEVGRALAAVHDWWLSEGCRPDREDCVRKLEAFAAAMG</sequence>
<evidence type="ECO:0000313" key="12">
    <source>
        <dbReference type="Proteomes" id="UP001524547"/>
    </source>
</evidence>
<evidence type="ECO:0000256" key="5">
    <source>
        <dbReference type="ARBA" id="ARBA00022723"/>
    </source>
</evidence>
<gene>
    <name evidence="11" type="ORF">NFI88_09260</name>
</gene>
<feature type="domain" description="Poly A polymerase head" evidence="9">
    <location>
        <begin position="46"/>
        <end position="168"/>
    </location>
</feature>
<protein>
    <submittedName>
        <fullName evidence="11">CCA tRNA nucleotidyltransferase</fullName>
    </submittedName>
</protein>
<evidence type="ECO:0000256" key="4">
    <source>
        <dbReference type="ARBA" id="ARBA00022695"/>
    </source>
</evidence>
<dbReference type="SUPFAM" id="SSF81301">
    <property type="entry name" value="Nucleotidyltransferase"/>
    <property type="match status" value="1"/>
</dbReference>
<dbReference type="PANTHER" id="PTHR46173">
    <property type="entry name" value="CCA TRNA NUCLEOTIDYLTRANSFERASE 1, MITOCHONDRIAL"/>
    <property type="match status" value="1"/>
</dbReference>
<keyword evidence="6" id="KW-0547">Nucleotide-binding</keyword>
<reference evidence="11 12" key="1">
    <citation type="submission" date="2022-06" db="EMBL/GenBank/DDBJ databases">
        <title>Rhizosaccharibacter gen. nov. sp. nov. KSS12, endophytic bacteria isolated from sugarcane.</title>
        <authorList>
            <person name="Pitiwittayakul N."/>
        </authorList>
    </citation>
    <scope>NUCLEOTIDE SEQUENCE [LARGE SCALE GENOMIC DNA]</scope>
    <source>
        <strain evidence="11 12">KSS12</strain>
    </source>
</reference>
<keyword evidence="2 8" id="KW-0808">Transferase</keyword>
<evidence type="ECO:0000259" key="10">
    <source>
        <dbReference type="Pfam" id="PF12627"/>
    </source>
</evidence>
<organism evidence="11 12">
    <name type="scientific">Rhizosaccharibacter radicis</name>
    <dbReference type="NCBI Taxonomy" id="2782605"/>
    <lineage>
        <taxon>Bacteria</taxon>
        <taxon>Pseudomonadati</taxon>
        <taxon>Pseudomonadota</taxon>
        <taxon>Alphaproteobacteria</taxon>
        <taxon>Acetobacterales</taxon>
        <taxon>Acetobacteraceae</taxon>
        <taxon>Rhizosaccharibacter</taxon>
    </lineage>
</organism>
<dbReference type="Gene3D" id="3.30.460.10">
    <property type="entry name" value="Beta Polymerase, domain 2"/>
    <property type="match status" value="1"/>
</dbReference>
<dbReference type="InterPro" id="IPR043519">
    <property type="entry name" value="NT_sf"/>
</dbReference>
<evidence type="ECO:0000256" key="6">
    <source>
        <dbReference type="ARBA" id="ARBA00022741"/>
    </source>
</evidence>
<evidence type="ECO:0000259" key="9">
    <source>
        <dbReference type="Pfam" id="PF01743"/>
    </source>
</evidence>
<dbReference type="EMBL" id="JAMZEJ010000005">
    <property type="protein sequence ID" value="MCQ8241024.1"/>
    <property type="molecule type" value="Genomic_DNA"/>
</dbReference>
<feature type="domain" description="tRNA nucleotidyltransferase/poly(A) polymerase RNA and SrmB- binding" evidence="10">
    <location>
        <begin position="201"/>
        <end position="255"/>
    </location>
</feature>
<evidence type="ECO:0000313" key="11">
    <source>
        <dbReference type="EMBL" id="MCQ8241024.1"/>
    </source>
</evidence>
<dbReference type="InterPro" id="IPR032828">
    <property type="entry name" value="PolyA_RNA-bd"/>
</dbReference>
<dbReference type="Pfam" id="PF01743">
    <property type="entry name" value="PolyA_pol"/>
    <property type="match status" value="1"/>
</dbReference>
<comment type="similarity">
    <text evidence="8">Belongs to the tRNA nucleotidyltransferase/poly(A) polymerase family.</text>
</comment>
<keyword evidence="5" id="KW-0479">Metal-binding</keyword>
<proteinExistence type="inferred from homology"/>
<keyword evidence="4" id="KW-0548">Nucleotidyltransferase</keyword>
<dbReference type="InterPro" id="IPR002646">
    <property type="entry name" value="PolA_pol_head_dom"/>
</dbReference>
<dbReference type="Proteomes" id="UP001524547">
    <property type="component" value="Unassembled WGS sequence"/>
</dbReference>
<evidence type="ECO:0000256" key="7">
    <source>
        <dbReference type="ARBA" id="ARBA00022842"/>
    </source>
</evidence>